<dbReference type="EMBL" id="CP138897">
    <property type="protein sequence ID" value="WPK25822.1"/>
    <property type="molecule type" value="Genomic_DNA"/>
</dbReference>
<dbReference type="Gene3D" id="1.10.3280.10">
    <property type="entry name" value="Siroheme synthase, domain 3"/>
    <property type="match status" value="1"/>
</dbReference>
<name>A0AAX4HC06_9ASCO</name>
<evidence type="ECO:0000256" key="2">
    <source>
        <dbReference type="ARBA" id="ARBA00012400"/>
    </source>
</evidence>
<sequence length="292" mass="33080">MVAANLCLQSALSDPYYLPSTMAIASLLLAWQVKDKPCLVIGAGEVALSRVVHLARANAKITIVSGPYVHPKLEEMNKEGKIHLLIRRGYKPEDLTMYESSDKLDIASHKDITEEHFALIGKAVFEEHFACVCCCIDDPELSAVVYHQCKYLRLPVNIADKPPMCDFYFGSMYTDDAVQIMISTNGKSPRLLKMIKDDISRQFAGLDLSSAVDNLGDVRLRLREVKIPGTDLDSIDKRMEWIKALTDFFTLRQWSVLELSPEAVDKIIHTYPEFPPRDYEEFKDFIKSSDEK</sequence>
<dbReference type="Pfam" id="PF14824">
    <property type="entry name" value="Sirohm_synth_M"/>
    <property type="match status" value="1"/>
</dbReference>
<reference evidence="8 9" key="1">
    <citation type="submission" date="2023-10" db="EMBL/GenBank/DDBJ databases">
        <title>Draft Genome Sequence of Candida saopaulonensis from a very Premature Infant with Sepsis.</title>
        <authorList>
            <person name="Ning Y."/>
            <person name="Dai R."/>
            <person name="Xiao M."/>
            <person name="Xu Y."/>
            <person name="Yan Q."/>
            <person name="Zhang L."/>
        </authorList>
    </citation>
    <scope>NUCLEOTIDE SEQUENCE [LARGE SCALE GENOMIC DNA]</scope>
    <source>
        <strain evidence="8 9">19XY460</strain>
    </source>
</reference>
<dbReference type="Proteomes" id="UP001338582">
    <property type="component" value="Chromosome 4"/>
</dbReference>
<accession>A0AAX4HC06</accession>
<dbReference type="GeneID" id="88174217"/>
<evidence type="ECO:0000256" key="4">
    <source>
        <dbReference type="ARBA" id="ARBA00023027"/>
    </source>
</evidence>
<dbReference type="PANTHER" id="PTHR35330:SF1">
    <property type="entry name" value="SIROHEME BIOSYNTHESIS PROTEIN MET8"/>
    <property type="match status" value="1"/>
</dbReference>
<proteinExistence type="predicted"/>
<dbReference type="EC" id="1.3.1.76" evidence="2"/>
<protein>
    <recommendedName>
        <fullName evidence="2">precorrin-2 dehydrogenase</fullName>
        <ecNumber evidence="2">1.3.1.76</ecNumber>
    </recommendedName>
</protein>
<dbReference type="Pfam" id="PF14823">
    <property type="entry name" value="Sirohm_synth_C"/>
    <property type="match status" value="1"/>
</dbReference>
<dbReference type="SUPFAM" id="SSF51735">
    <property type="entry name" value="NAD(P)-binding Rossmann-fold domains"/>
    <property type="match status" value="1"/>
</dbReference>
<dbReference type="GO" id="GO:0004325">
    <property type="term" value="F:ferrochelatase activity"/>
    <property type="evidence" value="ECO:0007669"/>
    <property type="project" value="InterPro"/>
</dbReference>
<dbReference type="Pfam" id="PF13241">
    <property type="entry name" value="NAD_binding_7"/>
    <property type="match status" value="1"/>
</dbReference>
<evidence type="ECO:0000313" key="8">
    <source>
        <dbReference type="EMBL" id="WPK25822.1"/>
    </source>
</evidence>
<dbReference type="AlphaFoldDB" id="A0AAX4HC06"/>
<evidence type="ECO:0000313" key="9">
    <source>
        <dbReference type="Proteomes" id="UP001338582"/>
    </source>
</evidence>
<feature type="domain" description="Siroheme synthase central" evidence="7">
    <location>
        <begin position="177"/>
        <end position="202"/>
    </location>
</feature>
<dbReference type="Gene3D" id="3.30.160.110">
    <property type="entry name" value="Siroheme synthase, domain 2"/>
    <property type="match status" value="1"/>
</dbReference>
<dbReference type="GO" id="GO:0019354">
    <property type="term" value="P:siroheme biosynthetic process"/>
    <property type="evidence" value="ECO:0007669"/>
    <property type="project" value="InterPro"/>
</dbReference>
<organism evidence="8 9">
    <name type="scientific">Australozyma saopauloensis</name>
    <dbReference type="NCBI Taxonomy" id="291208"/>
    <lineage>
        <taxon>Eukaryota</taxon>
        <taxon>Fungi</taxon>
        <taxon>Dikarya</taxon>
        <taxon>Ascomycota</taxon>
        <taxon>Saccharomycotina</taxon>
        <taxon>Pichiomycetes</taxon>
        <taxon>Metschnikowiaceae</taxon>
        <taxon>Australozyma</taxon>
    </lineage>
</organism>
<dbReference type="KEGG" id="asau:88174217"/>
<dbReference type="RefSeq" id="XP_062878204.1">
    <property type="nucleotide sequence ID" value="XM_063022134.1"/>
</dbReference>
<dbReference type="InterPro" id="IPR028281">
    <property type="entry name" value="Sirohaem_synthase_central"/>
</dbReference>
<gene>
    <name evidence="8" type="ORF">PUMCH_003153</name>
</gene>
<keyword evidence="9" id="KW-1185">Reference proteome</keyword>
<evidence type="ECO:0000259" key="7">
    <source>
        <dbReference type="Pfam" id="PF14824"/>
    </source>
</evidence>
<keyword evidence="3" id="KW-0560">Oxidoreductase</keyword>
<dbReference type="PANTHER" id="PTHR35330">
    <property type="entry name" value="SIROHEME BIOSYNTHESIS PROTEIN MET8"/>
    <property type="match status" value="1"/>
</dbReference>
<evidence type="ECO:0000259" key="6">
    <source>
        <dbReference type="Pfam" id="PF14823"/>
    </source>
</evidence>
<dbReference type="SUPFAM" id="SSF75615">
    <property type="entry name" value="Siroheme synthase middle domains-like"/>
    <property type="match status" value="1"/>
</dbReference>
<dbReference type="InterPro" id="IPR028162">
    <property type="entry name" value="Met8_C"/>
</dbReference>
<keyword evidence="5" id="KW-0627">Porphyrin biosynthesis</keyword>
<evidence type="ECO:0000256" key="3">
    <source>
        <dbReference type="ARBA" id="ARBA00023002"/>
    </source>
</evidence>
<evidence type="ECO:0000256" key="5">
    <source>
        <dbReference type="ARBA" id="ARBA00023244"/>
    </source>
</evidence>
<dbReference type="InterPro" id="IPR028161">
    <property type="entry name" value="Met8-like"/>
</dbReference>
<dbReference type="InterPro" id="IPR036291">
    <property type="entry name" value="NAD(P)-bd_dom_sf"/>
</dbReference>
<dbReference type="Gene3D" id="3.40.50.720">
    <property type="entry name" value="NAD(P)-binding Rossmann-like Domain"/>
    <property type="match status" value="1"/>
</dbReference>
<dbReference type="GO" id="GO:0043115">
    <property type="term" value="F:precorrin-2 dehydrogenase activity"/>
    <property type="evidence" value="ECO:0007669"/>
    <property type="project" value="UniProtKB-EC"/>
</dbReference>
<evidence type="ECO:0000256" key="1">
    <source>
        <dbReference type="ARBA" id="ARBA00005010"/>
    </source>
</evidence>
<feature type="domain" description="Siroheme biosynthesis protein Met8 C-terminal" evidence="6">
    <location>
        <begin position="207"/>
        <end position="272"/>
    </location>
</feature>
<comment type="pathway">
    <text evidence="1">Porphyrin-containing compound metabolism; siroheme biosynthesis; sirohydrochlorin from precorrin-2: step 1/1.</text>
</comment>
<keyword evidence="4" id="KW-0520">NAD</keyword>